<feature type="compositionally biased region" description="Basic residues" evidence="1">
    <location>
        <begin position="233"/>
        <end position="245"/>
    </location>
</feature>
<evidence type="ECO:0000313" key="3">
    <source>
        <dbReference type="Proteomes" id="UP001318040"/>
    </source>
</evidence>
<dbReference type="GO" id="GO:0003682">
    <property type="term" value="F:chromatin binding"/>
    <property type="evidence" value="ECO:0007669"/>
    <property type="project" value="TreeGrafter"/>
</dbReference>
<feature type="region of interest" description="Disordered" evidence="1">
    <location>
        <begin position="1"/>
        <end position="292"/>
    </location>
</feature>
<protein>
    <submittedName>
        <fullName evidence="4">Transcription termination factor 1-like</fullName>
    </submittedName>
</protein>
<feature type="compositionally biased region" description="Basic and acidic residues" evidence="1">
    <location>
        <begin position="104"/>
        <end position="122"/>
    </location>
</feature>
<dbReference type="InterPro" id="IPR053078">
    <property type="entry name" value="TTF1-like"/>
</dbReference>
<gene>
    <name evidence="4" type="primary">LOC116941035</name>
</gene>
<evidence type="ECO:0000313" key="4">
    <source>
        <dbReference type="RefSeq" id="XP_032807494.1"/>
    </source>
</evidence>
<dbReference type="PANTHER" id="PTHR46760">
    <property type="entry name" value="TRANSCRIPTION TERMINATION FACTOR 1"/>
    <property type="match status" value="1"/>
</dbReference>
<feature type="compositionally biased region" description="Basic residues" evidence="1">
    <location>
        <begin position="80"/>
        <end position="93"/>
    </location>
</feature>
<evidence type="ECO:0000259" key="2">
    <source>
        <dbReference type="PROSITE" id="PS50090"/>
    </source>
</evidence>
<dbReference type="SMART" id="SM00717">
    <property type="entry name" value="SANT"/>
    <property type="match status" value="2"/>
</dbReference>
<feature type="compositionally biased region" description="Basic residues" evidence="1">
    <location>
        <begin position="266"/>
        <end position="276"/>
    </location>
</feature>
<dbReference type="InterPro" id="IPR001005">
    <property type="entry name" value="SANT/Myb"/>
</dbReference>
<dbReference type="AlphaFoldDB" id="A0AAJ7SYC1"/>
<evidence type="ECO:0000256" key="1">
    <source>
        <dbReference type="SAM" id="MobiDB-lite"/>
    </source>
</evidence>
<dbReference type="PROSITE" id="PS50090">
    <property type="entry name" value="MYB_LIKE"/>
    <property type="match status" value="1"/>
</dbReference>
<accession>A0AAJ7SYC1</accession>
<feature type="compositionally biased region" description="Basic and acidic residues" evidence="1">
    <location>
        <begin position="47"/>
        <end position="57"/>
    </location>
</feature>
<dbReference type="Gene3D" id="1.10.10.60">
    <property type="entry name" value="Homeodomain-like"/>
    <property type="match status" value="1"/>
</dbReference>
<feature type="compositionally biased region" description="Low complexity" evidence="1">
    <location>
        <begin position="219"/>
        <end position="232"/>
    </location>
</feature>
<keyword evidence="3" id="KW-1185">Reference proteome</keyword>
<proteinExistence type="predicted"/>
<dbReference type="GO" id="GO:0006363">
    <property type="term" value="P:termination of RNA polymerase I transcription"/>
    <property type="evidence" value="ECO:0007669"/>
    <property type="project" value="TreeGrafter"/>
</dbReference>
<feature type="compositionally biased region" description="Basic residues" evidence="1">
    <location>
        <begin position="1"/>
        <end position="15"/>
    </location>
</feature>
<dbReference type="PANTHER" id="PTHR46760:SF1">
    <property type="entry name" value="TRANSCRIPTION TERMINATION FACTOR 1"/>
    <property type="match status" value="1"/>
</dbReference>
<organism evidence="3 4">
    <name type="scientific">Petromyzon marinus</name>
    <name type="common">Sea lamprey</name>
    <dbReference type="NCBI Taxonomy" id="7757"/>
    <lineage>
        <taxon>Eukaryota</taxon>
        <taxon>Metazoa</taxon>
        <taxon>Chordata</taxon>
        <taxon>Craniata</taxon>
        <taxon>Vertebrata</taxon>
        <taxon>Cyclostomata</taxon>
        <taxon>Hyperoartia</taxon>
        <taxon>Petromyzontiformes</taxon>
        <taxon>Petromyzontidae</taxon>
        <taxon>Petromyzon</taxon>
    </lineage>
</organism>
<feature type="compositionally biased region" description="Basic and acidic residues" evidence="1">
    <location>
        <begin position="68"/>
        <end position="79"/>
    </location>
</feature>
<sequence>MEMKKHKEKCQRKRDARGNESSRLEEAPNDVDLDQVKICQKKRCVKHRAESRSDDAQTKTSDGGSRCDSSRVARDGGEHHCKHGERREGKSRRRSEEEATVAPQRREDVRACSRSGDAESKVMKRKKKMKNADDNLTPTWQREEGALQSDREEETAKSEKKSSRKRKQTAADGGSNLEDIEPPPVQERPRKKRKRREMSIAVPDGHASSEGTVVSESCPMESPVNPEPSSSSNRKKKKKKKKKMAKSCQSGGDQGGVIAQNTSGTRSKKHGKKKKRRDLEEGFPIEPHPTLRTENSVTNEHRQINVSHTEEVVDEVDQEMGDEEEEEEEVRHLENYDYQVKFMSKFIPGFARRSQMYIAHALKYDYHRFKEFEKKGIKVRFGRFSKAEVEQLHMNVRDFIRDHGAFTDPQKLFMPSYFPAEKKLISKYRLQNNFFNYLLRGISRPMKQIFQRGITLYEGQDLKSGRYSEEELKQLTQLTRELGPNWTRISQIMQRGQKNLSVKFNLINDGSAKGVWSDGEVESLLQAMKDYLQAQQQQHNGVDQLNTDSEHTIRILQRFLYSDIPWRHVSAKVNNRNSHQCRAKWMAVLCDRLTKITPLAYGWQGDTSRIQLIQSLYNLEVEDSADIDWDGIGQKMKMPPWLLQRKLYELKLFHVPNWKNKTFGEIIDVLHDIYLPQLLKKHDIGQLSAEVQPTEVLLKHLLNAID</sequence>
<dbReference type="Proteomes" id="UP001318040">
    <property type="component" value="Chromosome 10"/>
</dbReference>
<feature type="compositionally biased region" description="Basic and acidic residues" evidence="1">
    <location>
        <begin position="16"/>
        <end position="26"/>
    </location>
</feature>
<dbReference type="RefSeq" id="XP_032807494.1">
    <property type="nucleotide sequence ID" value="XM_032951603.1"/>
</dbReference>
<reference evidence="4" key="1">
    <citation type="submission" date="2025-08" db="UniProtKB">
        <authorList>
            <consortium name="RefSeq"/>
        </authorList>
    </citation>
    <scope>IDENTIFICATION</scope>
    <source>
        <tissue evidence="4">Sperm</tissue>
    </source>
</reference>
<feature type="domain" description="Myb-like" evidence="2">
    <location>
        <begin position="508"/>
        <end position="589"/>
    </location>
</feature>
<dbReference type="KEGG" id="pmrn:116941035"/>
<name>A0AAJ7SYC1_PETMA</name>
<dbReference type="GO" id="GO:0005730">
    <property type="term" value="C:nucleolus"/>
    <property type="evidence" value="ECO:0007669"/>
    <property type="project" value="TreeGrafter"/>
</dbReference>